<dbReference type="PANTHER" id="PTHR43852">
    <property type="entry name" value="NUCLEOTIDYLTRANSFERASE"/>
    <property type="match status" value="1"/>
</dbReference>
<dbReference type="SUPFAM" id="SSF81301">
    <property type="entry name" value="Nucleotidyltransferase"/>
    <property type="match status" value="1"/>
</dbReference>
<dbReference type="Pfam" id="PF18765">
    <property type="entry name" value="Polbeta"/>
    <property type="match status" value="1"/>
</dbReference>
<dbReference type="InterPro" id="IPR052930">
    <property type="entry name" value="TA_antitoxin_MntA"/>
</dbReference>
<name>A0A645D7N1_9ZZZZ</name>
<organism evidence="2">
    <name type="scientific">bioreactor metagenome</name>
    <dbReference type="NCBI Taxonomy" id="1076179"/>
    <lineage>
        <taxon>unclassified sequences</taxon>
        <taxon>metagenomes</taxon>
        <taxon>ecological metagenomes</taxon>
    </lineage>
</organism>
<sequence length="155" mass="18595">MQKNINEIEKAMSEHMHNLISHYGIKLIYIFGSYAKGENREDSDLDIAMYFHNEIDGFRKLDILDKLVEIFDREDIDLVILNNADEVLKFQVIKYGNLMYMENLATKVIFEARVMSEYMDMEHFRKVRNEFSHKRFLEVMKDYNEPIKLTQKTEI</sequence>
<dbReference type="EMBL" id="VSSQ01033559">
    <property type="protein sequence ID" value="MPM85197.1"/>
    <property type="molecule type" value="Genomic_DNA"/>
</dbReference>
<comment type="caution">
    <text evidence="2">The sequence shown here is derived from an EMBL/GenBank/DDBJ whole genome shotgun (WGS) entry which is preliminary data.</text>
</comment>
<accession>A0A645D7N1</accession>
<reference evidence="2" key="1">
    <citation type="submission" date="2019-08" db="EMBL/GenBank/DDBJ databases">
        <authorList>
            <person name="Kucharzyk K."/>
            <person name="Murdoch R.W."/>
            <person name="Higgins S."/>
            <person name="Loffler F."/>
        </authorList>
    </citation>
    <scope>NUCLEOTIDE SEQUENCE</scope>
</reference>
<evidence type="ECO:0000313" key="2">
    <source>
        <dbReference type="EMBL" id="MPM85197.1"/>
    </source>
</evidence>
<dbReference type="AlphaFoldDB" id="A0A645D7N1"/>
<protein>
    <recommendedName>
        <fullName evidence="1">Polymerase beta nucleotidyltransferase domain-containing protein</fullName>
    </recommendedName>
</protein>
<feature type="domain" description="Polymerase beta nucleotidyltransferase" evidence="1">
    <location>
        <begin position="18"/>
        <end position="102"/>
    </location>
</feature>
<dbReference type="Gene3D" id="3.30.460.10">
    <property type="entry name" value="Beta Polymerase, domain 2"/>
    <property type="match status" value="1"/>
</dbReference>
<proteinExistence type="predicted"/>
<dbReference type="InterPro" id="IPR041633">
    <property type="entry name" value="Polbeta"/>
</dbReference>
<gene>
    <name evidence="2" type="ORF">SDC9_132275</name>
</gene>
<dbReference type="NCBIfam" id="NF047752">
    <property type="entry name" value="MntA_antitoxin"/>
    <property type="match status" value="1"/>
</dbReference>
<dbReference type="CDD" id="cd05403">
    <property type="entry name" value="NT_KNTase_like"/>
    <property type="match status" value="1"/>
</dbReference>
<dbReference type="PANTHER" id="PTHR43852:SF3">
    <property type="entry name" value="NUCLEOTIDYLTRANSFERASE"/>
    <property type="match status" value="1"/>
</dbReference>
<evidence type="ECO:0000259" key="1">
    <source>
        <dbReference type="Pfam" id="PF18765"/>
    </source>
</evidence>
<dbReference type="InterPro" id="IPR043519">
    <property type="entry name" value="NT_sf"/>
</dbReference>